<dbReference type="PROSITE" id="PS51000">
    <property type="entry name" value="HTH_DEOR_2"/>
    <property type="match status" value="1"/>
</dbReference>
<protein>
    <submittedName>
        <fullName evidence="6">DeoR family transcriptional regulator</fullName>
    </submittedName>
</protein>
<dbReference type="Pfam" id="PF00455">
    <property type="entry name" value="DeoRC"/>
    <property type="match status" value="1"/>
</dbReference>
<sequence length="265" mass="29180">MTEQHNGRGGRVRSPEERQRQITDVVAERGSISAQELAAMFGVSVMTVHRDLDELERQGVVRKFRGGVTAQPSGVFESNVAYRQKAMREQKRAIARQAVRHVEPGTSIMLDDATTTAQMIPFLAELTPLRVATNYLEAMRQLSQIKGIGLMALGGDYDPLHDSFLGTTCLECIDALRVDAVFVSTSALSGKYAYHQEDRIVAVKRKMLEVAAKRYLLMDHSKLGKVALHKLVPLSAFDLVIVDAGAPAEVLADLERNNVAYEVAS</sequence>
<dbReference type="Gene3D" id="1.10.10.10">
    <property type="entry name" value="Winged helix-like DNA-binding domain superfamily/Winged helix DNA-binding domain"/>
    <property type="match status" value="1"/>
</dbReference>
<dbReference type="Proteomes" id="UP000256485">
    <property type="component" value="Unassembled WGS sequence"/>
</dbReference>
<evidence type="ECO:0000256" key="4">
    <source>
        <dbReference type="SAM" id="MobiDB-lite"/>
    </source>
</evidence>
<evidence type="ECO:0000259" key="5">
    <source>
        <dbReference type="PROSITE" id="PS51000"/>
    </source>
</evidence>
<evidence type="ECO:0000313" key="6">
    <source>
        <dbReference type="EMBL" id="REF36971.1"/>
    </source>
</evidence>
<feature type="domain" description="HTH deoR-type" evidence="5">
    <location>
        <begin position="15"/>
        <end position="70"/>
    </location>
</feature>
<dbReference type="RefSeq" id="WP_115850516.1">
    <property type="nucleotide sequence ID" value="NZ_QTUC01000001.1"/>
</dbReference>
<keyword evidence="7" id="KW-1185">Reference proteome</keyword>
<dbReference type="Gene3D" id="3.40.50.1360">
    <property type="match status" value="1"/>
</dbReference>
<dbReference type="InterPro" id="IPR001034">
    <property type="entry name" value="DeoR_HTH"/>
</dbReference>
<dbReference type="InterPro" id="IPR050313">
    <property type="entry name" value="Carb_Metab_HTH_regulators"/>
</dbReference>
<dbReference type="PANTHER" id="PTHR30363">
    <property type="entry name" value="HTH-TYPE TRANSCRIPTIONAL REGULATOR SRLR-RELATED"/>
    <property type="match status" value="1"/>
</dbReference>
<comment type="caution">
    <text evidence="6">The sequence shown here is derived from an EMBL/GenBank/DDBJ whole genome shotgun (WGS) entry which is preliminary data.</text>
</comment>
<dbReference type="InterPro" id="IPR036388">
    <property type="entry name" value="WH-like_DNA-bd_sf"/>
</dbReference>
<dbReference type="PROSITE" id="PS00894">
    <property type="entry name" value="HTH_DEOR_1"/>
    <property type="match status" value="1"/>
</dbReference>
<dbReference type="SMART" id="SM01134">
    <property type="entry name" value="DeoRC"/>
    <property type="match status" value="1"/>
</dbReference>
<proteinExistence type="predicted"/>
<gene>
    <name evidence="6" type="ORF">DFJ64_2407</name>
</gene>
<dbReference type="Pfam" id="PF08220">
    <property type="entry name" value="HTH_DeoR"/>
    <property type="match status" value="1"/>
</dbReference>
<dbReference type="OrthoDB" id="7688673at2"/>
<dbReference type="PRINTS" id="PR00037">
    <property type="entry name" value="HTHLACR"/>
</dbReference>
<keyword evidence="3" id="KW-0804">Transcription</keyword>
<dbReference type="SMART" id="SM00420">
    <property type="entry name" value="HTH_DEOR"/>
    <property type="match status" value="1"/>
</dbReference>
<accession>A0A3D9VI35</accession>
<dbReference type="InterPro" id="IPR037171">
    <property type="entry name" value="NagB/RpiA_transferase-like"/>
</dbReference>
<keyword evidence="1" id="KW-0805">Transcription regulation</keyword>
<dbReference type="InterPro" id="IPR018356">
    <property type="entry name" value="Tscrpt_reg_HTH_DeoR_CS"/>
</dbReference>
<dbReference type="InterPro" id="IPR036390">
    <property type="entry name" value="WH_DNA-bd_sf"/>
</dbReference>
<dbReference type="SUPFAM" id="SSF46785">
    <property type="entry name" value="Winged helix' DNA-binding domain"/>
    <property type="match status" value="1"/>
</dbReference>
<evidence type="ECO:0000256" key="2">
    <source>
        <dbReference type="ARBA" id="ARBA00023125"/>
    </source>
</evidence>
<evidence type="ECO:0000256" key="1">
    <source>
        <dbReference type="ARBA" id="ARBA00023015"/>
    </source>
</evidence>
<dbReference type="SUPFAM" id="SSF100950">
    <property type="entry name" value="NagB/RpiA/CoA transferase-like"/>
    <property type="match status" value="1"/>
</dbReference>
<name>A0A3D9VI35_THECX</name>
<keyword evidence="2" id="KW-0238">DNA-binding</keyword>
<dbReference type="GO" id="GO:0003700">
    <property type="term" value="F:DNA-binding transcription factor activity"/>
    <property type="evidence" value="ECO:0007669"/>
    <property type="project" value="InterPro"/>
</dbReference>
<dbReference type="PANTHER" id="PTHR30363:SF44">
    <property type="entry name" value="AGA OPERON TRANSCRIPTIONAL REPRESSOR-RELATED"/>
    <property type="match status" value="1"/>
</dbReference>
<reference evidence="6 7" key="1">
    <citation type="submission" date="2018-08" db="EMBL/GenBank/DDBJ databases">
        <title>Sequencing the genomes of 1000 actinobacteria strains.</title>
        <authorList>
            <person name="Klenk H.-P."/>
        </authorList>
    </citation>
    <scope>NUCLEOTIDE SEQUENCE [LARGE SCALE GENOMIC DNA]</scope>
    <source>
        <strain evidence="6 7">DSM 22891</strain>
    </source>
</reference>
<dbReference type="EMBL" id="QTUC01000001">
    <property type="protein sequence ID" value="REF36971.1"/>
    <property type="molecule type" value="Genomic_DNA"/>
</dbReference>
<dbReference type="InterPro" id="IPR014036">
    <property type="entry name" value="DeoR-like_C"/>
</dbReference>
<feature type="region of interest" description="Disordered" evidence="4">
    <location>
        <begin position="1"/>
        <end position="20"/>
    </location>
</feature>
<dbReference type="AlphaFoldDB" id="A0A3D9VI35"/>
<organism evidence="6 7">
    <name type="scientific">Thermasporomyces composti</name>
    <dbReference type="NCBI Taxonomy" id="696763"/>
    <lineage>
        <taxon>Bacteria</taxon>
        <taxon>Bacillati</taxon>
        <taxon>Actinomycetota</taxon>
        <taxon>Actinomycetes</taxon>
        <taxon>Propionibacteriales</taxon>
        <taxon>Nocardioidaceae</taxon>
        <taxon>Thermasporomyces</taxon>
    </lineage>
</organism>
<evidence type="ECO:0000313" key="7">
    <source>
        <dbReference type="Proteomes" id="UP000256485"/>
    </source>
</evidence>
<dbReference type="GO" id="GO:0003677">
    <property type="term" value="F:DNA binding"/>
    <property type="evidence" value="ECO:0007669"/>
    <property type="project" value="UniProtKB-KW"/>
</dbReference>
<evidence type="ECO:0000256" key="3">
    <source>
        <dbReference type="ARBA" id="ARBA00023163"/>
    </source>
</evidence>